<feature type="transmembrane region" description="Helical" evidence="1">
    <location>
        <begin position="56"/>
        <end position="82"/>
    </location>
</feature>
<gene>
    <name evidence="2" type="ORF">RhiirA1_141953</name>
</gene>
<evidence type="ECO:0000313" key="3">
    <source>
        <dbReference type="Proteomes" id="UP000232688"/>
    </source>
</evidence>
<accession>A0A2N0QU05</accession>
<keyword evidence="1" id="KW-0472">Membrane</keyword>
<proteinExistence type="predicted"/>
<name>A0A2N0QU05_9GLOM</name>
<dbReference type="Proteomes" id="UP000232688">
    <property type="component" value="Unassembled WGS sequence"/>
</dbReference>
<keyword evidence="1" id="KW-1133">Transmembrane helix</keyword>
<dbReference type="VEuPathDB" id="FungiDB:RhiirA1_141953"/>
<comment type="caution">
    <text evidence="2">The sequence shown here is derived from an EMBL/GenBank/DDBJ whole genome shotgun (WGS) entry which is preliminary data.</text>
</comment>
<dbReference type="EMBL" id="LLXH01003202">
    <property type="protein sequence ID" value="PKC54516.1"/>
    <property type="molecule type" value="Genomic_DNA"/>
</dbReference>
<keyword evidence="1" id="KW-0812">Transmembrane</keyword>
<evidence type="ECO:0000256" key="1">
    <source>
        <dbReference type="SAM" id="Phobius"/>
    </source>
</evidence>
<feature type="transmembrane region" description="Helical" evidence="1">
    <location>
        <begin position="17"/>
        <end position="44"/>
    </location>
</feature>
<sequence length="90" mass="10674">MSLIVSSNRLYNRIESILAFLTGFFFKIFMLKIRAACTIVITPFPSFRLIFRPINMLVIFVGAFYYYFVSFFFFLFSFSFYIPHSTPINC</sequence>
<reference evidence="2 3" key="1">
    <citation type="submission" date="2017-10" db="EMBL/GenBank/DDBJ databases">
        <title>Extensive intraspecific genome diversity in a model arbuscular mycorrhizal fungus.</title>
        <authorList>
            <person name="Chen E.C.H."/>
            <person name="Morin E."/>
            <person name="Baudet D."/>
            <person name="Noel J."/>
            <person name="Ndikumana S."/>
            <person name="Charron P."/>
            <person name="St-Onge C."/>
            <person name="Giorgi J."/>
            <person name="Grigoriev I.V."/>
            <person name="Roux C."/>
            <person name="Martin F.M."/>
            <person name="Corradi N."/>
        </authorList>
    </citation>
    <scope>NUCLEOTIDE SEQUENCE [LARGE SCALE GENOMIC DNA]</scope>
    <source>
        <strain evidence="2 3">A1</strain>
    </source>
</reference>
<dbReference type="AlphaFoldDB" id="A0A2N0QU05"/>
<reference evidence="2 3" key="2">
    <citation type="submission" date="2017-10" db="EMBL/GenBank/DDBJ databases">
        <title>Genome analyses suggest a sexual origin of heterokaryosis in a supposedly ancient asexual fungus.</title>
        <authorList>
            <person name="Corradi N."/>
            <person name="Sedzielewska K."/>
            <person name="Noel J."/>
            <person name="Charron P."/>
            <person name="Farinelli L."/>
            <person name="Marton T."/>
            <person name="Kruger M."/>
            <person name="Pelin A."/>
            <person name="Brachmann A."/>
            <person name="Corradi N."/>
        </authorList>
    </citation>
    <scope>NUCLEOTIDE SEQUENCE [LARGE SCALE GENOMIC DNA]</scope>
    <source>
        <strain evidence="2 3">A1</strain>
    </source>
</reference>
<protein>
    <submittedName>
        <fullName evidence="2">Uncharacterized protein</fullName>
    </submittedName>
</protein>
<evidence type="ECO:0000313" key="2">
    <source>
        <dbReference type="EMBL" id="PKC54516.1"/>
    </source>
</evidence>
<organism evidence="2 3">
    <name type="scientific">Rhizophagus irregularis</name>
    <dbReference type="NCBI Taxonomy" id="588596"/>
    <lineage>
        <taxon>Eukaryota</taxon>
        <taxon>Fungi</taxon>
        <taxon>Fungi incertae sedis</taxon>
        <taxon>Mucoromycota</taxon>
        <taxon>Glomeromycotina</taxon>
        <taxon>Glomeromycetes</taxon>
        <taxon>Glomerales</taxon>
        <taxon>Glomeraceae</taxon>
        <taxon>Rhizophagus</taxon>
    </lineage>
</organism>